<dbReference type="EMBL" id="SLWF01000029">
    <property type="protein sequence ID" value="TCN80840.1"/>
    <property type="molecule type" value="Genomic_DNA"/>
</dbReference>
<proteinExistence type="predicted"/>
<reference evidence="2 3" key="1">
    <citation type="submission" date="2019-03" db="EMBL/GenBank/DDBJ databases">
        <title>Freshwater and sediment microbial communities from various areas in North America, analyzing microbe dynamics in response to fracking.</title>
        <authorList>
            <person name="Lamendella R."/>
        </authorList>
    </citation>
    <scope>NUCLEOTIDE SEQUENCE [LARGE SCALE GENOMIC DNA]</scope>
    <source>
        <strain evidence="2 3">74A</strain>
    </source>
</reference>
<feature type="domain" description="YchJ-like middle NTF2-like" evidence="1">
    <location>
        <begin position="36"/>
        <end position="131"/>
    </location>
</feature>
<dbReference type="PANTHER" id="PTHR33747">
    <property type="entry name" value="UPF0225 PROTEIN SCO1677"/>
    <property type="match status" value="1"/>
</dbReference>
<dbReference type="PANTHER" id="PTHR33747:SF1">
    <property type="entry name" value="ADENYLATE CYCLASE-ASSOCIATED CAP C-TERMINAL DOMAIN-CONTAINING PROTEIN"/>
    <property type="match status" value="1"/>
</dbReference>
<dbReference type="InterPro" id="IPR032710">
    <property type="entry name" value="NTF2-like_dom_sf"/>
</dbReference>
<dbReference type="Gene3D" id="3.10.450.50">
    <property type="match status" value="1"/>
</dbReference>
<name>A0A4R2F3H2_9GAMM</name>
<evidence type="ECO:0000259" key="1">
    <source>
        <dbReference type="Pfam" id="PF17775"/>
    </source>
</evidence>
<organism evidence="2 3">
    <name type="scientific">Shewanella fodinae</name>
    <dbReference type="NCBI Taxonomy" id="552357"/>
    <lineage>
        <taxon>Bacteria</taxon>
        <taxon>Pseudomonadati</taxon>
        <taxon>Pseudomonadota</taxon>
        <taxon>Gammaproteobacteria</taxon>
        <taxon>Alteromonadales</taxon>
        <taxon>Shewanellaceae</taxon>
        <taxon>Shewanella</taxon>
    </lineage>
</organism>
<dbReference type="InterPro" id="IPR048469">
    <property type="entry name" value="YchJ-like_M"/>
</dbReference>
<dbReference type="Pfam" id="PF17775">
    <property type="entry name" value="YchJ_M-like"/>
    <property type="match status" value="1"/>
</dbReference>
<gene>
    <name evidence="2" type="ORF">EDC91_12911</name>
</gene>
<sequence length="162" mass="18450">MIVQPQPMEHICPCGSGATYGNCCAPYHQQLRAAPTPEALMRSRYSAFVLCCFDYLEATHHPDYRHGLTAAVLAEGPHPHWLSLQVLESSQQVNHGTVLFKAWFETDTGLDAIYELSNFQWVNGQWFYTEGEQYQVQLPKRNDLCICGSGRKFKHCCIRLVK</sequence>
<dbReference type="Pfam" id="PF02810">
    <property type="entry name" value="SEC-C"/>
    <property type="match status" value="2"/>
</dbReference>
<dbReference type="InterPro" id="IPR004027">
    <property type="entry name" value="SEC_C_motif"/>
</dbReference>
<keyword evidence="3" id="KW-1185">Reference proteome</keyword>
<dbReference type="Proteomes" id="UP000294832">
    <property type="component" value="Unassembled WGS sequence"/>
</dbReference>
<dbReference type="NCBIfam" id="NF002486">
    <property type="entry name" value="PRK01752.1"/>
    <property type="match status" value="1"/>
</dbReference>
<comment type="caution">
    <text evidence="2">The sequence shown here is derived from an EMBL/GenBank/DDBJ whole genome shotgun (WGS) entry which is preliminary data.</text>
</comment>
<dbReference type="AlphaFoldDB" id="A0A4R2F3H2"/>
<evidence type="ECO:0000313" key="2">
    <source>
        <dbReference type="EMBL" id="TCN80840.1"/>
    </source>
</evidence>
<dbReference type="RefSeq" id="WP_243691994.1">
    <property type="nucleotide sequence ID" value="NZ_SLWF01000029.1"/>
</dbReference>
<dbReference type="SUPFAM" id="SSF54427">
    <property type="entry name" value="NTF2-like"/>
    <property type="match status" value="1"/>
</dbReference>
<protein>
    <submittedName>
        <fullName evidence="2">SEC-C motif-containing protein</fullName>
    </submittedName>
</protein>
<evidence type="ECO:0000313" key="3">
    <source>
        <dbReference type="Proteomes" id="UP000294832"/>
    </source>
</evidence>
<accession>A0A4R2F3H2</accession>
<dbReference type="SUPFAM" id="SSF103642">
    <property type="entry name" value="Sec-C motif"/>
    <property type="match status" value="1"/>
</dbReference>